<dbReference type="InterPro" id="IPR038982">
    <property type="entry name" value="NrpR"/>
</dbReference>
<dbReference type="InParanoid" id="A0A0D2GEY1"/>
<dbReference type="Gene3D" id="1.10.10.10">
    <property type="entry name" value="Winged helix-like DNA-binding domain superfamily/Winged helix DNA-binding domain"/>
    <property type="match status" value="1"/>
</dbReference>
<reference evidence="3 4" key="1">
    <citation type="submission" date="2013-11" db="EMBL/GenBank/DDBJ databases">
        <title>Metagenomic analysis of a methanogenic consortium involved in long chain n-alkane degradation.</title>
        <authorList>
            <person name="Davidova I.A."/>
            <person name="Callaghan A.V."/>
            <person name="Wawrik B."/>
            <person name="Pruitt S."/>
            <person name="Marks C."/>
            <person name="Duncan K.E."/>
            <person name="Suflita J.M."/>
        </authorList>
    </citation>
    <scope>NUCLEOTIDE SEQUENCE [LARGE SCALE GENOMIC DNA]</scope>
    <source>
        <strain evidence="3 4">SPR</strain>
    </source>
</reference>
<dbReference type="Pfam" id="PF08461">
    <property type="entry name" value="WHD_RNase_R"/>
    <property type="match status" value="1"/>
</dbReference>
<dbReference type="STRING" id="1429043.X474_13410"/>
<sequence length="333" mass="36345">MEERNRKKILDILRVLHESERPMGGTRIAQALNLAGREMSQRTIRYYLESTDQEGLTEPVGRRGRRLTTKGLQELNNASALEKVGFVSARVDALTYRMRFKLRQATGGVVVNLSGVEASRISEAATIMQRVYDAGLSMGQRLLVARPGSRVGRWRVNDDECAVATICSVSVNGVLLSQGIPTSNIFGGLLEMNDHRPTRFTEIIKYEGTSLDPLEIFIKSRMTSVYRAARTGDGLVGASFREIPAPAAEQARLLSARMQKIGIGGIVLVGRPGQPLLGVPVPTDRVGLVVIGGLNPLAAVEEAGISTTNHAMGALMPFQALHPFQEILNKFRK</sequence>
<evidence type="ECO:0000313" key="4">
    <source>
        <dbReference type="Proteomes" id="UP000032233"/>
    </source>
</evidence>
<dbReference type="OrthoDB" id="9775029at2"/>
<accession>A0A0D2GEY1</accession>
<proteinExistence type="predicted"/>
<evidence type="ECO:0000259" key="1">
    <source>
        <dbReference type="Pfam" id="PF01995"/>
    </source>
</evidence>
<dbReference type="Pfam" id="PF01995">
    <property type="entry name" value="NRD1_2"/>
    <property type="match status" value="1"/>
</dbReference>
<keyword evidence="4" id="KW-1185">Reference proteome</keyword>
<dbReference type="PANTHER" id="PTHR41964:SF1">
    <property type="entry name" value="GLOBAL NITROGEN REGULATOR NRPR"/>
    <property type="match status" value="1"/>
</dbReference>
<dbReference type="AlphaFoldDB" id="A0A0D2GEY1"/>
<comment type="caution">
    <text evidence="3">The sequence shown here is derived from an EMBL/GenBank/DDBJ whole genome shotgun (WGS) entry which is preliminary data.</text>
</comment>
<protein>
    <recommendedName>
        <fullName evidence="5">DUF128 domain-containing protein</fullName>
    </recommendedName>
</protein>
<evidence type="ECO:0000259" key="2">
    <source>
        <dbReference type="Pfam" id="PF08461"/>
    </source>
</evidence>
<evidence type="ECO:0008006" key="5">
    <source>
        <dbReference type="Google" id="ProtNLM"/>
    </source>
</evidence>
<gene>
    <name evidence="3" type="ORF">X474_13410</name>
</gene>
<name>A0A0D2GEY1_9BACT</name>
<dbReference type="PANTHER" id="PTHR41964">
    <property type="entry name" value="GLOBAL NITROGEN REGULATOR NRPR"/>
    <property type="match status" value="1"/>
</dbReference>
<feature type="domain" description="NrpR regulatory" evidence="1">
    <location>
        <begin position="84"/>
        <end position="322"/>
    </location>
</feature>
<dbReference type="InterPro" id="IPR036388">
    <property type="entry name" value="WH-like_DNA-bd_sf"/>
</dbReference>
<dbReference type="InterPro" id="IPR013668">
    <property type="entry name" value="RNase_R_HTH_12"/>
</dbReference>
<feature type="domain" description="Ribonuclease R winged-helix" evidence="2">
    <location>
        <begin position="11"/>
        <end position="75"/>
    </location>
</feature>
<dbReference type="Proteomes" id="UP000032233">
    <property type="component" value="Unassembled WGS sequence"/>
</dbReference>
<dbReference type="InterPro" id="IPR002846">
    <property type="entry name" value="NRD"/>
</dbReference>
<dbReference type="EMBL" id="AZAC01000015">
    <property type="protein sequence ID" value="KIX13477.1"/>
    <property type="molecule type" value="Genomic_DNA"/>
</dbReference>
<dbReference type="Gene3D" id="3.30.70.1360">
    <property type="entry name" value="mj0159-like"/>
    <property type="match status" value="1"/>
</dbReference>
<dbReference type="RefSeq" id="WP_044349183.1">
    <property type="nucleotide sequence ID" value="NZ_AZAC01000015.1"/>
</dbReference>
<evidence type="ECO:0000313" key="3">
    <source>
        <dbReference type="EMBL" id="KIX13477.1"/>
    </source>
</evidence>
<dbReference type="InterPro" id="IPR036984">
    <property type="entry name" value="NrpR_dom_sf"/>
</dbReference>
<organism evidence="3 4">
    <name type="scientific">Dethiosulfatarculus sandiegensis</name>
    <dbReference type="NCBI Taxonomy" id="1429043"/>
    <lineage>
        <taxon>Bacteria</taxon>
        <taxon>Pseudomonadati</taxon>
        <taxon>Thermodesulfobacteriota</taxon>
        <taxon>Desulfarculia</taxon>
        <taxon>Desulfarculales</taxon>
        <taxon>Desulfarculaceae</taxon>
        <taxon>Dethiosulfatarculus</taxon>
    </lineage>
</organism>